<dbReference type="RefSeq" id="WP_107845260.1">
    <property type="nucleotide sequence ID" value="NZ_QBKS01000001.1"/>
</dbReference>
<dbReference type="NCBIfam" id="TIGR03725">
    <property type="entry name" value="T6A_YeaZ"/>
    <property type="match status" value="1"/>
</dbReference>
<evidence type="ECO:0000256" key="1">
    <source>
        <dbReference type="SAM" id="MobiDB-lite"/>
    </source>
</evidence>
<keyword evidence="4" id="KW-1185">Reference proteome</keyword>
<feature type="domain" description="Gcp-like" evidence="2">
    <location>
        <begin position="36"/>
        <end position="128"/>
    </location>
</feature>
<dbReference type="Proteomes" id="UP000243978">
    <property type="component" value="Unassembled WGS sequence"/>
</dbReference>
<dbReference type="PANTHER" id="PTHR11735">
    <property type="entry name" value="TRNA N6-ADENOSINE THREONYLCARBAMOYLTRANSFERASE"/>
    <property type="match status" value="1"/>
</dbReference>
<dbReference type="CDD" id="cd24032">
    <property type="entry name" value="ASKHA_NBD_TsaB"/>
    <property type="match status" value="1"/>
</dbReference>
<feature type="region of interest" description="Disordered" evidence="1">
    <location>
        <begin position="187"/>
        <end position="215"/>
    </location>
</feature>
<organism evidence="3 4">
    <name type="scientific">Litoreibacter ponti</name>
    <dbReference type="NCBI Taxonomy" id="1510457"/>
    <lineage>
        <taxon>Bacteria</taxon>
        <taxon>Pseudomonadati</taxon>
        <taxon>Pseudomonadota</taxon>
        <taxon>Alphaproteobacteria</taxon>
        <taxon>Rhodobacterales</taxon>
        <taxon>Roseobacteraceae</taxon>
        <taxon>Litoreibacter</taxon>
    </lineage>
</organism>
<proteinExistence type="predicted"/>
<dbReference type="SUPFAM" id="SSF53067">
    <property type="entry name" value="Actin-like ATPase domain"/>
    <property type="match status" value="1"/>
</dbReference>
<dbReference type="InterPro" id="IPR000905">
    <property type="entry name" value="Gcp-like_dom"/>
</dbReference>
<reference evidence="3 4" key="1">
    <citation type="submission" date="2018-04" db="EMBL/GenBank/DDBJ databases">
        <title>Genomic Encyclopedia of Archaeal and Bacterial Type Strains, Phase II (KMG-II): from individual species to whole genera.</title>
        <authorList>
            <person name="Goeker M."/>
        </authorList>
    </citation>
    <scope>NUCLEOTIDE SEQUENCE [LARGE SCALE GENOMIC DNA]</scope>
    <source>
        <strain evidence="3 4">DSM 100977</strain>
    </source>
</reference>
<dbReference type="AlphaFoldDB" id="A0A2T6BM57"/>
<dbReference type="OrthoDB" id="9809995at2"/>
<accession>A0A2T6BM57</accession>
<dbReference type="Gene3D" id="3.30.420.40">
    <property type="match status" value="1"/>
</dbReference>
<gene>
    <name evidence="3" type="ORF">C8N43_1798</name>
</gene>
<protein>
    <submittedName>
        <fullName evidence="3">tRNA threonylcarbamoyl adenosine modification protein YeaZ</fullName>
    </submittedName>
</protein>
<dbReference type="EMBL" id="QBKS01000001">
    <property type="protein sequence ID" value="PTX57132.1"/>
    <property type="molecule type" value="Genomic_DNA"/>
</dbReference>
<dbReference type="PANTHER" id="PTHR11735:SF11">
    <property type="entry name" value="TRNA THREONYLCARBAMOYLADENOSINE BIOSYNTHESIS PROTEIN TSAB"/>
    <property type="match status" value="1"/>
</dbReference>
<dbReference type="GO" id="GO:0005829">
    <property type="term" value="C:cytosol"/>
    <property type="evidence" value="ECO:0007669"/>
    <property type="project" value="TreeGrafter"/>
</dbReference>
<dbReference type="GO" id="GO:0002949">
    <property type="term" value="P:tRNA threonylcarbamoyladenosine modification"/>
    <property type="evidence" value="ECO:0007669"/>
    <property type="project" value="InterPro"/>
</dbReference>
<evidence type="ECO:0000313" key="3">
    <source>
        <dbReference type="EMBL" id="PTX57132.1"/>
    </source>
</evidence>
<name>A0A2T6BM57_9RHOB</name>
<dbReference type="Pfam" id="PF00814">
    <property type="entry name" value="TsaD"/>
    <property type="match status" value="1"/>
</dbReference>
<comment type="caution">
    <text evidence="3">The sequence shown here is derived from an EMBL/GenBank/DDBJ whole genome shotgun (WGS) entry which is preliminary data.</text>
</comment>
<evidence type="ECO:0000259" key="2">
    <source>
        <dbReference type="Pfam" id="PF00814"/>
    </source>
</evidence>
<sequence length="215" mass="22946">MLTLAFDTSAAHCAAALLSGERLVASRREDMVKGQAERLMPLLEELLAEAGVTWRDLDRIGVGIGPGNFTGIRISVSAARGLALALGIPAIGVSTLEAQAYGMDHWVMSCLDARQNRAYTQVFYRGVGEAPALSSLDDQSIPKPHLKADCVVTGSFAEEVGRVLNLHIIQNPIKPIEAIARIAAERTPDGSRPAPMYMRPADAAPPKDPAPVILE</sequence>
<dbReference type="InterPro" id="IPR043129">
    <property type="entry name" value="ATPase_NBD"/>
</dbReference>
<evidence type="ECO:0000313" key="4">
    <source>
        <dbReference type="Proteomes" id="UP000243978"/>
    </source>
</evidence>
<dbReference type="InterPro" id="IPR022496">
    <property type="entry name" value="T6A_TsaB"/>
</dbReference>